<dbReference type="EMBL" id="JACXIZ010000014">
    <property type="protein sequence ID" value="MBD2845227.1"/>
    <property type="molecule type" value="Genomic_DNA"/>
</dbReference>
<dbReference type="InterPro" id="IPR025619">
    <property type="entry name" value="YlzJ"/>
</dbReference>
<dbReference type="Pfam" id="PF14035">
    <property type="entry name" value="YlzJ"/>
    <property type="match status" value="1"/>
</dbReference>
<dbReference type="Proteomes" id="UP000621560">
    <property type="component" value="Unassembled WGS sequence"/>
</dbReference>
<organism evidence="1 2">
    <name type="scientific">Paenibacillus sabuli</name>
    <dbReference type="NCBI Taxonomy" id="2772509"/>
    <lineage>
        <taxon>Bacteria</taxon>
        <taxon>Bacillati</taxon>
        <taxon>Bacillota</taxon>
        <taxon>Bacilli</taxon>
        <taxon>Bacillales</taxon>
        <taxon>Paenibacillaceae</taxon>
        <taxon>Paenibacillus</taxon>
    </lineage>
</organism>
<protein>
    <submittedName>
        <fullName evidence="1">YlzJ-like family protein</fullName>
    </submittedName>
</protein>
<name>A0A927BS04_9BACL</name>
<evidence type="ECO:0000313" key="2">
    <source>
        <dbReference type="Proteomes" id="UP000621560"/>
    </source>
</evidence>
<proteinExistence type="predicted"/>
<reference evidence="1" key="1">
    <citation type="submission" date="2020-09" db="EMBL/GenBank/DDBJ databases">
        <title>A novel bacterium of genus Paenibacillus, isolated from South China Sea.</title>
        <authorList>
            <person name="Huang H."/>
            <person name="Mo K."/>
            <person name="Hu Y."/>
        </authorList>
    </citation>
    <scope>NUCLEOTIDE SEQUENCE</scope>
    <source>
        <strain evidence="1">IB182496</strain>
    </source>
</reference>
<dbReference type="AlphaFoldDB" id="A0A927BS04"/>
<comment type="caution">
    <text evidence="1">The sequence shown here is derived from an EMBL/GenBank/DDBJ whole genome shotgun (WGS) entry which is preliminary data.</text>
</comment>
<sequence length="82" mass="8864">MMLYTTMPLEQVLDGLENQQDRSIMISQGGITMQVEPLAPGVGRIVRLIEAGLNDYLRPELTPGSPILFAAPSEGGLRSVLP</sequence>
<evidence type="ECO:0000313" key="1">
    <source>
        <dbReference type="EMBL" id="MBD2845227.1"/>
    </source>
</evidence>
<gene>
    <name evidence="1" type="ORF">IDH44_08485</name>
</gene>
<keyword evidence="2" id="KW-1185">Reference proteome</keyword>
<accession>A0A927BS04</accession>